<evidence type="ECO:0000313" key="3">
    <source>
        <dbReference type="Proteomes" id="UP000005481"/>
    </source>
</evidence>
<accession>G9YEQ1</accession>
<keyword evidence="3" id="KW-1185">Reference proteome</keyword>
<dbReference type="STRING" id="861450.HMPREF0080_00109"/>
<evidence type="ECO:0000313" key="2">
    <source>
        <dbReference type="EMBL" id="EHM43853.1"/>
    </source>
</evidence>
<feature type="transmembrane region" description="Helical" evidence="1">
    <location>
        <begin position="12"/>
        <end position="34"/>
    </location>
</feature>
<dbReference type="HOGENOM" id="CLU_2630369_0_0_9"/>
<comment type="caution">
    <text evidence="2">The sequence shown here is derived from an EMBL/GenBank/DDBJ whole genome shotgun (WGS) entry which is preliminary data.</text>
</comment>
<dbReference type="EMBL" id="AGCJ01000003">
    <property type="protein sequence ID" value="EHM43853.1"/>
    <property type="molecule type" value="Genomic_DNA"/>
</dbReference>
<keyword evidence="1" id="KW-0472">Membrane</keyword>
<protein>
    <submittedName>
        <fullName evidence="2">Uncharacterized protein</fullName>
    </submittedName>
</protein>
<keyword evidence="1" id="KW-0812">Transmembrane</keyword>
<reference evidence="2 3" key="1">
    <citation type="submission" date="2011-08" db="EMBL/GenBank/DDBJ databases">
        <authorList>
            <person name="Weinstock G."/>
            <person name="Sodergren E."/>
            <person name="Clifton S."/>
            <person name="Fulton L."/>
            <person name="Fulton B."/>
            <person name="Courtney L."/>
            <person name="Fronick C."/>
            <person name="Harrison M."/>
            <person name="Strong C."/>
            <person name="Farmer C."/>
            <person name="Delahaunty K."/>
            <person name="Markovic C."/>
            <person name="Hall O."/>
            <person name="Minx P."/>
            <person name="Tomlinson C."/>
            <person name="Mitreva M."/>
            <person name="Hou S."/>
            <person name="Chen J."/>
            <person name="Wollam A."/>
            <person name="Pepin K.H."/>
            <person name="Johnson M."/>
            <person name="Bhonagiri V."/>
            <person name="Zhang X."/>
            <person name="Suruliraj S."/>
            <person name="Warren W."/>
            <person name="Chinwalla A."/>
            <person name="Mardis E.R."/>
            <person name="Wilson R.K."/>
        </authorList>
    </citation>
    <scope>NUCLEOTIDE SEQUENCE [LARGE SCALE GENOMIC DNA]</scope>
    <source>
        <strain evidence="2 3">F0357</strain>
    </source>
</reference>
<name>G9YEQ1_9FIRM</name>
<evidence type="ECO:0000256" key="1">
    <source>
        <dbReference type="SAM" id="Phobius"/>
    </source>
</evidence>
<sequence length="77" mass="9464">MSVDKNLRAHRFHSCLYIGNRTFIHYLWIFYYFIHYILPARMMSSIYSHFLNIISFMHTKRQDTKGYLAFYKGIVYL</sequence>
<keyword evidence="1" id="KW-1133">Transmembrane helix</keyword>
<organism evidence="2 3">
    <name type="scientific">Anaeroglobus geminatus F0357</name>
    <dbReference type="NCBI Taxonomy" id="861450"/>
    <lineage>
        <taxon>Bacteria</taxon>
        <taxon>Bacillati</taxon>
        <taxon>Bacillota</taxon>
        <taxon>Negativicutes</taxon>
        <taxon>Veillonellales</taxon>
        <taxon>Veillonellaceae</taxon>
        <taxon>Anaeroglobus</taxon>
    </lineage>
</organism>
<gene>
    <name evidence="2" type="ORF">HMPREF0080_00109</name>
</gene>
<dbReference type="AlphaFoldDB" id="G9YEQ1"/>
<proteinExistence type="predicted"/>
<dbReference type="Proteomes" id="UP000005481">
    <property type="component" value="Unassembled WGS sequence"/>
</dbReference>